<reference evidence="2" key="1">
    <citation type="submission" date="2022-12" db="EMBL/GenBank/DDBJ databases">
        <authorList>
            <person name="Petersen C."/>
        </authorList>
    </citation>
    <scope>NUCLEOTIDE SEQUENCE</scope>
    <source>
        <strain evidence="2">IBT 35675</strain>
    </source>
</reference>
<reference evidence="2" key="2">
    <citation type="journal article" date="2023" name="IMA Fungus">
        <title>Comparative genomic study of the Penicillium genus elucidates a diverse pangenome and 15 lateral gene transfer events.</title>
        <authorList>
            <person name="Petersen C."/>
            <person name="Sorensen T."/>
            <person name="Nielsen M.R."/>
            <person name="Sondergaard T.E."/>
            <person name="Sorensen J.L."/>
            <person name="Fitzpatrick D.A."/>
            <person name="Frisvad J.C."/>
            <person name="Nielsen K.L."/>
        </authorList>
    </citation>
    <scope>NUCLEOTIDE SEQUENCE</scope>
    <source>
        <strain evidence="2">IBT 35675</strain>
    </source>
</reference>
<feature type="compositionally biased region" description="Polar residues" evidence="1">
    <location>
        <begin position="76"/>
        <end position="92"/>
    </location>
</feature>
<accession>A0A9W9QW20</accession>
<name>A0A9W9QW20_PENBR</name>
<gene>
    <name evidence="2" type="ORF">N7541_011252</name>
</gene>
<dbReference type="AlphaFoldDB" id="A0A9W9QW20"/>
<evidence type="ECO:0000313" key="3">
    <source>
        <dbReference type="Proteomes" id="UP001148299"/>
    </source>
</evidence>
<feature type="region of interest" description="Disordered" evidence="1">
    <location>
        <begin position="1"/>
        <end position="53"/>
    </location>
</feature>
<evidence type="ECO:0000313" key="2">
    <source>
        <dbReference type="EMBL" id="KAJ5342128.1"/>
    </source>
</evidence>
<feature type="region of interest" description="Disordered" evidence="1">
    <location>
        <begin position="66"/>
        <end position="94"/>
    </location>
</feature>
<protein>
    <submittedName>
        <fullName evidence="2">Uncharacterized protein</fullName>
    </submittedName>
</protein>
<dbReference type="Proteomes" id="UP001148299">
    <property type="component" value="Unassembled WGS sequence"/>
</dbReference>
<comment type="caution">
    <text evidence="2">The sequence shown here is derived from an EMBL/GenBank/DDBJ whole genome shotgun (WGS) entry which is preliminary data.</text>
</comment>
<sequence length="636" mass="71105">MSISRWFKNPSFTQGPSDETKPKEAPAAESSPLSEPPSSFVFDQLSPSSEQDADAQLRAAIFLSAQESASKHADSESFQTLASEGTTSSQRVIKNGKETVISSDGEDTDSDDFLEDPASLFTRGLKNNVAKAPAPAKPVTSPKKWKYNLDALVHDAVDDNEVEATIHRIRSNMSKKPSKGPTTLGTKLDENRLIEALGHKEDGPQPHRVLNAIRRTNALDYDRNWLFFDGTQTLPPVPEFPYHICPPGSTMEILSNPGARERLVVSGDFIPIALSKGLLSDDIVMWMFHSIPYERRDEISNAYCRVIKSVDSQRLGLMIRRADVDEVFERLGARKSALDPSHEIAPMSHHEITNAPKLTNHGPFVSVLKMFREITSSLAEDTREHIILLLLRMAVDSSLTADPVVSSELQWTIDAVLDPETFSQTDPNDALRRVCSTFYNTVDDVCMQSRIGSHILPSSPWLAQLRCRLAISFLLQSSDPLSEPPETLLDLNRITNLLARDERFQVKRFQGKADYDWRELMALAALLSIVIDSSALEVNYRGDRTEKDFNADIDKLASQIKNIYCSIQVSGASHMTLTLARGDLEALHYRILYSVRSKPPQKKTLFESHVNDNEDIRNMWNKYVTKDAGDTGIPIR</sequence>
<evidence type="ECO:0000256" key="1">
    <source>
        <dbReference type="SAM" id="MobiDB-lite"/>
    </source>
</evidence>
<dbReference type="EMBL" id="JAPZBR010000008">
    <property type="protein sequence ID" value="KAJ5342128.1"/>
    <property type="molecule type" value="Genomic_DNA"/>
</dbReference>
<feature type="compositionally biased region" description="Low complexity" evidence="1">
    <location>
        <begin position="27"/>
        <end position="39"/>
    </location>
</feature>
<proteinExistence type="predicted"/>
<organism evidence="2 3">
    <name type="scientific">Penicillium brevicompactum</name>
    <dbReference type="NCBI Taxonomy" id="5074"/>
    <lineage>
        <taxon>Eukaryota</taxon>
        <taxon>Fungi</taxon>
        <taxon>Dikarya</taxon>
        <taxon>Ascomycota</taxon>
        <taxon>Pezizomycotina</taxon>
        <taxon>Eurotiomycetes</taxon>
        <taxon>Eurotiomycetidae</taxon>
        <taxon>Eurotiales</taxon>
        <taxon>Aspergillaceae</taxon>
        <taxon>Penicillium</taxon>
    </lineage>
</organism>
<keyword evidence="3" id="KW-1185">Reference proteome</keyword>